<dbReference type="RefSeq" id="WP_203356219.1">
    <property type="nucleotide sequence ID" value="NZ_CP069127.1"/>
</dbReference>
<protein>
    <submittedName>
        <fullName evidence="1">Glycerol dehydratase reactivase beta/small subunit family protein</fullName>
    </submittedName>
</protein>
<dbReference type="InterPro" id="IPR010254">
    <property type="entry name" value="B12-dep_deHydtase_bsu"/>
</dbReference>
<organism evidence="1 2">
    <name type="scientific">Brevibacillus choshinensis</name>
    <dbReference type="NCBI Taxonomy" id="54911"/>
    <lineage>
        <taxon>Bacteria</taxon>
        <taxon>Bacillati</taxon>
        <taxon>Bacillota</taxon>
        <taxon>Bacilli</taxon>
        <taxon>Bacillales</taxon>
        <taxon>Paenibacillaceae</taxon>
        <taxon>Brevibacillus</taxon>
    </lineage>
</organism>
<dbReference type="EMBL" id="CP069127">
    <property type="protein sequence ID" value="QRG69225.1"/>
    <property type="molecule type" value="Genomic_DNA"/>
</dbReference>
<dbReference type="SUPFAM" id="SSF52968">
    <property type="entry name" value="B12-dependent dehydatase associated subunit"/>
    <property type="match status" value="1"/>
</dbReference>
<dbReference type="Pfam" id="PF02288">
    <property type="entry name" value="Dehydratase_MU"/>
    <property type="match status" value="1"/>
</dbReference>
<keyword evidence="2" id="KW-1185">Reference proteome</keyword>
<accession>A0ABX7FTV0</accession>
<dbReference type="Proteomes" id="UP000596248">
    <property type="component" value="Chromosome"/>
</dbReference>
<sequence length="106" mass="11793">MSSKEIFIPIIHDAGAQYEVIREISAGLEEEGVPYRVLQRTTRNLGDLPSPLQVVIGVHDNGTVSVSHEKVKGTPYLEYSWKHARRLGKNAARLVKGLPLHLPERG</sequence>
<evidence type="ECO:0000313" key="1">
    <source>
        <dbReference type="EMBL" id="QRG69225.1"/>
    </source>
</evidence>
<dbReference type="InterPro" id="IPR003208">
    <property type="entry name" value="Dehydtase/Dehydtase_re"/>
</dbReference>
<dbReference type="Gene3D" id="3.40.50.10150">
    <property type="entry name" value="B12-dependent dehydatase associated subunit"/>
    <property type="match status" value="1"/>
</dbReference>
<proteinExistence type="predicted"/>
<reference evidence="1 2" key="1">
    <citation type="submission" date="2021-01" db="EMBL/GenBank/DDBJ databases">
        <title>Identification of strong promoters based on the transcriptome of Brevibacillus choshinensis.</title>
        <authorList>
            <person name="Yao D."/>
            <person name="Zhang K."/>
            <person name="Wu J."/>
        </authorList>
    </citation>
    <scope>NUCLEOTIDE SEQUENCE [LARGE SCALE GENOMIC DNA]</scope>
    <source>
        <strain evidence="1 2">HPD31-SP3</strain>
    </source>
</reference>
<evidence type="ECO:0000313" key="2">
    <source>
        <dbReference type="Proteomes" id="UP000596248"/>
    </source>
</evidence>
<name>A0ABX7FTV0_BRECH</name>
<gene>
    <name evidence="1" type="ORF">JNE38_08875</name>
</gene>